<feature type="transmembrane region" description="Helical" evidence="8">
    <location>
        <begin position="545"/>
        <end position="565"/>
    </location>
</feature>
<evidence type="ECO:0000256" key="6">
    <source>
        <dbReference type="ARBA" id="ARBA00022989"/>
    </source>
</evidence>
<evidence type="ECO:0000256" key="4">
    <source>
        <dbReference type="ARBA" id="ARBA00022741"/>
    </source>
</evidence>
<protein>
    <recommendedName>
        <fullName evidence="13">ABC transmembrane type-1 domain-containing protein</fullName>
    </recommendedName>
</protein>
<organism evidence="11 12">
    <name type="scientific">Talaromyces atroroseus</name>
    <dbReference type="NCBI Taxonomy" id="1441469"/>
    <lineage>
        <taxon>Eukaryota</taxon>
        <taxon>Fungi</taxon>
        <taxon>Dikarya</taxon>
        <taxon>Ascomycota</taxon>
        <taxon>Pezizomycotina</taxon>
        <taxon>Eurotiomycetes</taxon>
        <taxon>Eurotiomycetidae</taxon>
        <taxon>Eurotiales</taxon>
        <taxon>Trichocomaceae</taxon>
        <taxon>Talaromyces</taxon>
        <taxon>Talaromyces sect. Trachyspermi</taxon>
    </lineage>
</organism>
<feature type="domain" description="ABC transporter" evidence="9">
    <location>
        <begin position="281"/>
        <end position="495"/>
    </location>
</feature>
<dbReference type="InterPro" id="IPR036640">
    <property type="entry name" value="ABC1_TM_sf"/>
</dbReference>
<dbReference type="Pfam" id="PF00005">
    <property type="entry name" value="ABC_tran"/>
    <property type="match status" value="1"/>
</dbReference>
<proteinExistence type="predicted"/>
<evidence type="ECO:0000256" key="3">
    <source>
        <dbReference type="ARBA" id="ARBA00022692"/>
    </source>
</evidence>
<evidence type="ECO:0000313" key="11">
    <source>
        <dbReference type="EMBL" id="OKL56998.1"/>
    </source>
</evidence>
<dbReference type="SUPFAM" id="SSF90123">
    <property type="entry name" value="ABC transporter transmembrane region"/>
    <property type="match status" value="2"/>
</dbReference>
<feature type="transmembrane region" description="Helical" evidence="8">
    <location>
        <begin position="68"/>
        <end position="91"/>
    </location>
</feature>
<name>A0A225AIM3_TALAT</name>
<dbReference type="InterPro" id="IPR003439">
    <property type="entry name" value="ABC_transporter-like_ATP-bd"/>
</dbReference>
<dbReference type="SMART" id="SM00382">
    <property type="entry name" value="AAA"/>
    <property type="match status" value="1"/>
</dbReference>
<comment type="caution">
    <text evidence="11">The sequence shown here is derived from an EMBL/GenBank/DDBJ whole genome shotgun (WGS) entry which is preliminary data.</text>
</comment>
<dbReference type="Proteomes" id="UP000214365">
    <property type="component" value="Unassembled WGS sequence"/>
</dbReference>
<dbReference type="Gene3D" id="3.40.50.300">
    <property type="entry name" value="P-loop containing nucleotide triphosphate hydrolases"/>
    <property type="match status" value="1"/>
</dbReference>
<reference evidence="11 12" key="1">
    <citation type="submission" date="2015-06" db="EMBL/GenBank/DDBJ databases">
        <title>Talaromyces atroroseus IBT 11181 draft genome.</title>
        <authorList>
            <person name="Rasmussen K.B."/>
            <person name="Rasmussen S."/>
            <person name="Petersen B."/>
            <person name="Sicheritz-Ponten T."/>
            <person name="Mortensen U.H."/>
            <person name="Thrane U."/>
        </authorList>
    </citation>
    <scope>NUCLEOTIDE SEQUENCE [LARGE SCALE GENOMIC DNA]</scope>
    <source>
        <strain evidence="11 12">IBT 11181</strain>
    </source>
</reference>
<dbReference type="PROSITE" id="PS50893">
    <property type="entry name" value="ABC_TRANSPORTER_2"/>
    <property type="match status" value="1"/>
</dbReference>
<evidence type="ECO:0000256" key="7">
    <source>
        <dbReference type="ARBA" id="ARBA00023136"/>
    </source>
</evidence>
<dbReference type="Pfam" id="PF00664">
    <property type="entry name" value="ABC_membrane"/>
    <property type="match status" value="1"/>
</dbReference>
<feature type="domain" description="ABC transmembrane type-1" evidence="10">
    <location>
        <begin position="27"/>
        <end position="210"/>
    </location>
</feature>
<dbReference type="GO" id="GO:0140359">
    <property type="term" value="F:ABC-type transporter activity"/>
    <property type="evidence" value="ECO:0007669"/>
    <property type="project" value="InterPro"/>
</dbReference>
<evidence type="ECO:0000256" key="2">
    <source>
        <dbReference type="ARBA" id="ARBA00022448"/>
    </source>
</evidence>
<evidence type="ECO:0000313" key="12">
    <source>
        <dbReference type="Proteomes" id="UP000214365"/>
    </source>
</evidence>
<feature type="transmembrane region" description="Helical" evidence="8">
    <location>
        <begin position="149"/>
        <end position="173"/>
    </location>
</feature>
<evidence type="ECO:0000259" key="9">
    <source>
        <dbReference type="PROSITE" id="PS50893"/>
    </source>
</evidence>
<accession>A0A225AIM3</accession>
<dbReference type="InterPro" id="IPR027417">
    <property type="entry name" value="P-loop_NTPase"/>
</dbReference>
<keyword evidence="2" id="KW-0813">Transport</keyword>
<keyword evidence="7 8" id="KW-0472">Membrane</keyword>
<dbReference type="EMBL" id="LFMY01000013">
    <property type="protein sequence ID" value="OKL56998.1"/>
    <property type="molecule type" value="Genomic_DNA"/>
</dbReference>
<feature type="transmembrane region" description="Helical" evidence="8">
    <location>
        <begin position="585"/>
        <end position="606"/>
    </location>
</feature>
<dbReference type="SUPFAM" id="SSF52540">
    <property type="entry name" value="P-loop containing nucleoside triphosphate hydrolases"/>
    <property type="match status" value="1"/>
</dbReference>
<dbReference type="RefSeq" id="XP_020117119.1">
    <property type="nucleotide sequence ID" value="XM_020262921.1"/>
</dbReference>
<keyword evidence="12" id="KW-1185">Reference proteome</keyword>
<gene>
    <name evidence="11" type="ORF">UA08_07710</name>
</gene>
<dbReference type="PROSITE" id="PS50929">
    <property type="entry name" value="ABC_TM1F"/>
    <property type="match status" value="1"/>
</dbReference>
<dbReference type="GO" id="GO:0005524">
    <property type="term" value="F:ATP binding"/>
    <property type="evidence" value="ECO:0007669"/>
    <property type="project" value="UniProtKB-KW"/>
</dbReference>
<dbReference type="InterPro" id="IPR044746">
    <property type="entry name" value="ABCC_6TM_D1"/>
</dbReference>
<feature type="transmembrane region" description="Helical" evidence="8">
    <location>
        <begin position="185"/>
        <end position="205"/>
    </location>
</feature>
<dbReference type="PANTHER" id="PTHR24223:SF399">
    <property type="entry name" value="ABC TRANSPORTER ATNG"/>
    <property type="match status" value="1"/>
</dbReference>
<dbReference type="AlphaFoldDB" id="A0A225AIM3"/>
<evidence type="ECO:0008006" key="13">
    <source>
        <dbReference type="Google" id="ProtNLM"/>
    </source>
</evidence>
<comment type="subcellular location">
    <subcellularLocation>
        <location evidence="1">Membrane</location>
        <topology evidence="1">Multi-pass membrane protein</topology>
    </subcellularLocation>
</comment>
<keyword evidence="3 8" id="KW-0812">Transmembrane</keyword>
<dbReference type="STRING" id="1441469.A0A225AIM3"/>
<evidence type="ECO:0000256" key="5">
    <source>
        <dbReference type="ARBA" id="ARBA00022840"/>
    </source>
</evidence>
<dbReference type="Gene3D" id="1.20.1560.10">
    <property type="entry name" value="ABC transporter type 1, transmembrane domain"/>
    <property type="match status" value="2"/>
</dbReference>
<evidence type="ECO:0000256" key="8">
    <source>
        <dbReference type="SAM" id="Phobius"/>
    </source>
</evidence>
<keyword evidence="5" id="KW-0067">ATP-binding</keyword>
<dbReference type="InterPro" id="IPR050173">
    <property type="entry name" value="ABC_transporter_C-like"/>
</dbReference>
<dbReference type="GO" id="GO:0016887">
    <property type="term" value="F:ATP hydrolysis activity"/>
    <property type="evidence" value="ECO:0007669"/>
    <property type="project" value="InterPro"/>
</dbReference>
<dbReference type="InterPro" id="IPR011527">
    <property type="entry name" value="ABC1_TM_dom"/>
</dbReference>
<keyword evidence="6 8" id="KW-1133">Transmembrane helix</keyword>
<dbReference type="CDD" id="cd18579">
    <property type="entry name" value="ABC_6TM_ABCC_D1"/>
    <property type="match status" value="1"/>
</dbReference>
<evidence type="ECO:0000256" key="1">
    <source>
        <dbReference type="ARBA" id="ARBA00004141"/>
    </source>
</evidence>
<dbReference type="InterPro" id="IPR003593">
    <property type="entry name" value="AAA+_ATPase"/>
</dbReference>
<dbReference type="GO" id="GO:0016020">
    <property type="term" value="C:membrane"/>
    <property type="evidence" value="ECO:0007669"/>
    <property type="project" value="UniProtKB-SubCell"/>
</dbReference>
<dbReference type="PANTHER" id="PTHR24223">
    <property type="entry name" value="ATP-BINDING CASSETTE SUB-FAMILY C"/>
    <property type="match status" value="1"/>
</dbReference>
<dbReference type="OrthoDB" id="6500128at2759"/>
<sequence>MRGGFVGIIFRTMLESTTGNTPESAALTLMSTDVERIAEIWSFVNELWASLIQALIAVWLLEKQLGIVCVYPVLISVVASISSFCVGRYVARRQKLWMEATQKRVNLTTELFGSIKAVKMLGFSKMLSRAVQAMRIAELDLSKSYRKLSVTNTCLTNLPNIIIPVITFAAFALSGQSSLNVTKAFLSLSIFSLITSPIANMIYAIPQLYSSLGCFQRIQEYLQKEPRHDLRQVITPSDRIQGDKHLESSYVDVDLLELQPLPGPARESDVGVCVDKHILSIRDGSFGWHEDRQTAIQGVNLRLPEPSLTMVVGPVGCGKSTFLKGLLGETTSFKGSVQLSTREFAFCDQIPWIRNGTIRENIIGHLEFDEVWYNSVIYACALDTDFSNCLMVIGLPSEARSMARASYARKQLAIFDDVLSGLDALTEEKVCARLLSRDGLLRTLGTSIILATHSVNRLSLADHIIVFVSSGCICEQGTFEQLRSSGRYLHARLSNTNDESPPPAPASVMPQTALEITPVNRDTRRQEGDWSVYRFYGASMGYLRLAFYGAYVLCCGTFAGLQTIWLSKWSQSEDATSRLDYWLSIYGLLALCNALALITACFHFMISIVPRSSLRLHGLVLQASMSAPISYLTQTDIGIIINQFVTIPPIIQNDEL</sequence>
<keyword evidence="4" id="KW-0547">Nucleotide-binding</keyword>
<evidence type="ECO:0000259" key="10">
    <source>
        <dbReference type="PROSITE" id="PS50929"/>
    </source>
</evidence>
<dbReference type="GeneID" id="31007466"/>